<gene>
    <name evidence="1" type="ORF">AC578_2601</name>
</gene>
<organism evidence="1 2">
    <name type="scientific">Pseudocercospora eumusae</name>
    <dbReference type="NCBI Taxonomy" id="321146"/>
    <lineage>
        <taxon>Eukaryota</taxon>
        <taxon>Fungi</taxon>
        <taxon>Dikarya</taxon>
        <taxon>Ascomycota</taxon>
        <taxon>Pezizomycotina</taxon>
        <taxon>Dothideomycetes</taxon>
        <taxon>Dothideomycetidae</taxon>
        <taxon>Mycosphaerellales</taxon>
        <taxon>Mycosphaerellaceae</taxon>
        <taxon>Pseudocercospora</taxon>
    </lineage>
</organism>
<evidence type="ECO:0000313" key="1">
    <source>
        <dbReference type="EMBL" id="KXS93629.1"/>
    </source>
</evidence>
<dbReference type="Pfam" id="PF20174">
    <property type="entry name" value="DUF6540"/>
    <property type="match status" value="1"/>
</dbReference>
<protein>
    <submittedName>
        <fullName evidence="1">Uncharacterized protein</fullName>
    </submittedName>
</protein>
<proteinExistence type="predicted"/>
<dbReference type="Proteomes" id="UP000070133">
    <property type="component" value="Unassembled WGS sequence"/>
</dbReference>
<keyword evidence="2" id="KW-1185">Reference proteome</keyword>
<name>A0A139GTW7_9PEZI</name>
<reference evidence="1 2" key="1">
    <citation type="submission" date="2015-07" db="EMBL/GenBank/DDBJ databases">
        <title>Comparative genomics of the Sigatoka disease complex on banana suggests a link between parallel evolutionary changes in Pseudocercospora fijiensis and Pseudocercospora eumusae and increased virulence on the banana host.</title>
        <authorList>
            <person name="Chang T.-C."/>
            <person name="Salvucci A."/>
            <person name="Crous P.W."/>
            <person name="Stergiopoulos I."/>
        </authorList>
    </citation>
    <scope>NUCLEOTIDE SEQUENCE [LARGE SCALE GENOMIC DNA]</scope>
    <source>
        <strain evidence="1 2">CBS 114824</strain>
    </source>
</reference>
<accession>A0A139GTW7</accession>
<comment type="caution">
    <text evidence="1">The sequence shown here is derived from an EMBL/GenBank/DDBJ whole genome shotgun (WGS) entry which is preliminary data.</text>
</comment>
<sequence>MSNSAIDRQYENRAIYVVLFLRGAQPGFHWGIFVPNMSPNGHLWHASNRSGGWQLVEEERRVPESFSLCLAFKIGTAGDWNRFCATLRSIPADGTPSRRTGEAFDCVTWAKDALHALHKARFIVLTKSLEEIETWAVKNAEAHRAEVEAGLSSAQVDNKLRFSAA</sequence>
<dbReference type="AlphaFoldDB" id="A0A139GTW7"/>
<dbReference type="InterPro" id="IPR046670">
    <property type="entry name" value="DUF6540"/>
</dbReference>
<dbReference type="OrthoDB" id="3016366at2759"/>
<dbReference type="EMBL" id="LFZN01000427">
    <property type="protein sequence ID" value="KXS93629.1"/>
    <property type="molecule type" value="Genomic_DNA"/>
</dbReference>
<evidence type="ECO:0000313" key="2">
    <source>
        <dbReference type="Proteomes" id="UP000070133"/>
    </source>
</evidence>